<evidence type="ECO:0008006" key="3">
    <source>
        <dbReference type="Google" id="ProtNLM"/>
    </source>
</evidence>
<name>V4A6B2_LOTGI</name>
<dbReference type="RefSeq" id="XP_009058866.1">
    <property type="nucleotide sequence ID" value="XM_009060618.1"/>
</dbReference>
<dbReference type="Proteomes" id="UP000030746">
    <property type="component" value="Unassembled WGS sequence"/>
</dbReference>
<reference evidence="1 2" key="1">
    <citation type="journal article" date="2013" name="Nature">
        <title>Insights into bilaterian evolution from three spiralian genomes.</title>
        <authorList>
            <person name="Simakov O."/>
            <person name="Marletaz F."/>
            <person name="Cho S.J."/>
            <person name="Edsinger-Gonzales E."/>
            <person name="Havlak P."/>
            <person name="Hellsten U."/>
            <person name="Kuo D.H."/>
            <person name="Larsson T."/>
            <person name="Lv J."/>
            <person name="Arendt D."/>
            <person name="Savage R."/>
            <person name="Osoegawa K."/>
            <person name="de Jong P."/>
            <person name="Grimwood J."/>
            <person name="Chapman J.A."/>
            <person name="Shapiro H."/>
            <person name="Aerts A."/>
            <person name="Otillar R.P."/>
            <person name="Terry A.Y."/>
            <person name="Boore J.L."/>
            <person name="Grigoriev I.V."/>
            <person name="Lindberg D.R."/>
            <person name="Seaver E.C."/>
            <person name="Weisblat D.A."/>
            <person name="Putnam N.H."/>
            <person name="Rokhsar D.S."/>
        </authorList>
    </citation>
    <scope>NUCLEOTIDE SEQUENCE [LARGE SCALE GENOMIC DNA]</scope>
</reference>
<dbReference type="OrthoDB" id="123207at2759"/>
<dbReference type="PANTHER" id="PTHR47272">
    <property type="entry name" value="DDE_TNP_1_7 DOMAIN-CONTAINING PROTEIN"/>
    <property type="match status" value="1"/>
</dbReference>
<sequence length="120" mass="13693">MAEATCSQKPSREDTCQRWSKKDGKYITVSRPAIVKSYNDKMGGVDLHDWMISFYRLAAKSQQLLAASREDETSSDDSDYEPVVKRVALPIDYYRKADAKHLPQAYPGCTRKTRVRTILS</sequence>
<keyword evidence="2" id="KW-1185">Reference proteome</keyword>
<organism evidence="1 2">
    <name type="scientific">Lottia gigantea</name>
    <name type="common">Giant owl limpet</name>
    <dbReference type="NCBI Taxonomy" id="225164"/>
    <lineage>
        <taxon>Eukaryota</taxon>
        <taxon>Metazoa</taxon>
        <taxon>Spiralia</taxon>
        <taxon>Lophotrochozoa</taxon>
        <taxon>Mollusca</taxon>
        <taxon>Gastropoda</taxon>
        <taxon>Patellogastropoda</taxon>
        <taxon>Lottioidea</taxon>
        <taxon>Lottiidae</taxon>
        <taxon>Lottia</taxon>
    </lineage>
</organism>
<evidence type="ECO:0000313" key="2">
    <source>
        <dbReference type="Proteomes" id="UP000030746"/>
    </source>
</evidence>
<dbReference type="GeneID" id="20239655"/>
<dbReference type="AlphaFoldDB" id="V4A6B2"/>
<dbReference type="KEGG" id="lgi:LOTGIDRAFT_164133"/>
<accession>V4A6B2</accession>
<dbReference type="HOGENOM" id="CLU_2052268_0_0_1"/>
<gene>
    <name evidence="1" type="ORF">LOTGIDRAFT_164133</name>
</gene>
<dbReference type="EMBL" id="KB202408">
    <property type="protein sequence ID" value="ESO90545.1"/>
    <property type="molecule type" value="Genomic_DNA"/>
</dbReference>
<proteinExistence type="predicted"/>
<evidence type="ECO:0000313" key="1">
    <source>
        <dbReference type="EMBL" id="ESO90545.1"/>
    </source>
</evidence>
<dbReference type="PANTHER" id="PTHR47272:SF2">
    <property type="entry name" value="PIGGYBAC TRANSPOSABLE ELEMENT-DERIVED PROTEIN 3-LIKE"/>
    <property type="match status" value="1"/>
</dbReference>
<dbReference type="CTD" id="20239655"/>
<protein>
    <recommendedName>
        <fullName evidence="3">PiggyBac transposable element-derived protein domain-containing protein</fullName>
    </recommendedName>
</protein>